<reference evidence="10 11" key="1">
    <citation type="submission" date="2020-08" db="EMBL/GenBank/DDBJ databases">
        <title>Sequencing the genomes of 1000 actinobacteria strains.</title>
        <authorList>
            <person name="Klenk H.-P."/>
        </authorList>
    </citation>
    <scope>NUCLEOTIDE SEQUENCE [LARGE SCALE GENOMIC DNA]</scope>
    <source>
        <strain evidence="10 11">DSM 22242</strain>
    </source>
</reference>
<feature type="transmembrane region" description="Helical" evidence="7">
    <location>
        <begin position="138"/>
        <end position="166"/>
    </location>
</feature>
<feature type="transmembrane region" description="Helical" evidence="7">
    <location>
        <begin position="288"/>
        <end position="313"/>
    </location>
</feature>
<evidence type="ECO:0000256" key="7">
    <source>
        <dbReference type="RuleBase" id="RU363032"/>
    </source>
</evidence>
<keyword evidence="6 7" id="KW-0472">Membrane</keyword>
<name>A0A7W5GNG4_9ACTN</name>
<dbReference type="PANTHER" id="PTHR30465">
    <property type="entry name" value="INNER MEMBRANE ABC TRANSPORTER"/>
    <property type="match status" value="1"/>
</dbReference>
<keyword evidence="2 7" id="KW-0813">Transport</keyword>
<proteinExistence type="inferred from homology"/>
<keyword evidence="4 7" id="KW-0812">Transmembrane</keyword>
<comment type="subcellular location">
    <subcellularLocation>
        <location evidence="1 7">Cell membrane</location>
        <topology evidence="1 7">Multi-pass membrane protein</topology>
    </subcellularLocation>
</comment>
<feature type="region of interest" description="Disordered" evidence="8">
    <location>
        <begin position="474"/>
        <end position="493"/>
    </location>
</feature>
<dbReference type="GO" id="GO:0005886">
    <property type="term" value="C:plasma membrane"/>
    <property type="evidence" value="ECO:0007669"/>
    <property type="project" value="UniProtKB-SubCell"/>
</dbReference>
<dbReference type="SUPFAM" id="SSF161098">
    <property type="entry name" value="MetI-like"/>
    <property type="match status" value="2"/>
</dbReference>
<dbReference type="PANTHER" id="PTHR30465:SF0">
    <property type="entry name" value="OLIGOPEPTIDE TRANSPORT SYSTEM PERMEASE PROTEIN APPB"/>
    <property type="match status" value="1"/>
</dbReference>
<evidence type="ECO:0000256" key="5">
    <source>
        <dbReference type="ARBA" id="ARBA00022989"/>
    </source>
</evidence>
<organism evidence="10 11">
    <name type="scientific">Parvibacter caecicola</name>
    <dbReference type="NCBI Taxonomy" id="747645"/>
    <lineage>
        <taxon>Bacteria</taxon>
        <taxon>Bacillati</taxon>
        <taxon>Actinomycetota</taxon>
        <taxon>Coriobacteriia</taxon>
        <taxon>Coriobacteriales</taxon>
        <taxon>Coriobacteriaceae</taxon>
        <taxon>Parvibacter</taxon>
    </lineage>
</organism>
<protein>
    <submittedName>
        <fullName evidence="10">ABC-type dipeptide/oligopeptide/nickel transport system permease component</fullName>
    </submittedName>
</protein>
<dbReference type="RefSeq" id="WP_235870100.1">
    <property type="nucleotide sequence ID" value="NZ_CANPEU010000009.1"/>
</dbReference>
<comment type="caution">
    <text evidence="10">The sequence shown here is derived from an EMBL/GenBank/DDBJ whole genome shotgun (WGS) entry which is preliminary data.</text>
</comment>
<feature type="region of interest" description="Disordered" evidence="8">
    <location>
        <begin position="532"/>
        <end position="577"/>
    </location>
</feature>
<feature type="transmembrane region" description="Helical" evidence="7">
    <location>
        <begin position="244"/>
        <end position="266"/>
    </location>
</feature>
<dbReference type="CDD" id="cd06261">
    <property type="entry name" value="TM_PBP2"/>
    <property type="match status" value="2"/>
</dbReference>
<feature type="transmembrane region" description="Helical" evidence="7">
    <location>
        <begin position="12"/>
        <end position="32"/>
    </location>
</feature>
<feature type="domain" description="ABC transmembrane type-1" evidence="9">
    <location>
        <begin position="729"/>
        <end position="919"/>
    </location>
</feature>
<evidence type="ECO:0000256" key="6">
    <source>
        <dbReference type="ARBA" id="ARBA00023136"/>
    </source>
</evidence>
<dbReference type="EMBL" id="JACHYA010000001">
    <property type="protein sequence ID" value="MBB3170295.1"/>
    <property type="molecule type" value="Genomic_DNA"/>
</dbReference>
<dbReference type="InterPro" id="IPR000515">
    <property type="entry name" value="MetI-like"/>
</dbReference>
<feature type="compositionally biased region" description="Low complexity" evidence="8">
    <location>
        <begin position="539"/>
        <end position="554"/>
    </location>
</feature>
<accession>A0A7W5GNG4</accession>
<evidence type="ECO:0000256" key="1">
    <source>
        <dbReference type="ARBA" id="ARBA00004651"/>
    </source>
</evidence>
<feature type="transmembrane region" description="Helical" evidence="7">
    <location>
        <begin position="726"/>
        <end position="751"/>
    </location>
</feature>
<dbReference type="InterPro" id="IPR035906">
    <property type="entry name" value="MetI-like_sf"/>
</dbReference>
<dbReference type="Proteomes" id="UP000530850">
    <property type="component" value="Unassembled WGS sequence"/>
</dbReference>
<keyword evidence="3" id="KW-1003">Cell membrane</keyword>
<evidence type="ECO:0000256" key="3">
    <source>
        <dbReference type="ARBA" id="ARBA00022475"/>
    </source>
</evidence>
<dbReference type="AlphaFoldDB" id="A0A7W5GNG4"/>
<feature type="transmembrane region" description="Helical" evidence="7">
    <location>
        <begin position="850"/>
        <end position="875"/>
    </location>
</feature>
<sequence length="933" mass="96854">MGKYMLRSFGRFLLLMVAVAAVTFALVSLSPVDPLQANVGQAALLGMSEEKRAQLAQWWGVGVPAHERFASWAWGLLHGDWGLSLRYNAPVLDVVASRAVNSLALMAVAWVVSGILGFALGVLAALRRGRLADKLVRGYCFVLASAPTFWVGLLLLMVFSVWLGWFPMGFSVPIGKSAADVTFLDALHHMALPAVTLSLVGVANIALHTRAKAIDVLNSPYVRFARARGQSPAYILRAHGLRNLVLPALTLQFASIAEVFGGSVLVEEVFSYPGLGQAAVTAGLGGDVALLAAIALVSAALVFGGNLLANLLYGLIDPRMSFAAAPRRAPCAPRAFRPRACDCDADTRADDIRARDADAQACACDVDADRSRPNPPSCSTPVAELGTYFRQECESDGKNPPFSGRSLPEMAHIPSCSASVAELAAYSCQSGSEGDKSCGFSELPVANEADIPSCSPSLAELAAYSCQGDGFSMRSADGSAPASGQAGLSGQRDSLRPQDFAACFPVPGQAGLSGQNGLSEGKNASFSEEPAAEMAGIPSSGASLAGQAGLSGQGCPRVAPEAPDSRPVSGQAGLSGHGETAPWEYGACGTAVTGLQGGKSWTAVAGLKEGAPGTAGLRAAELNAQELPMASVVLGDGACGAVVAGFEDDDRVPVLQAPAVRRVAGRRAALAGCLAAALALMAVVIAGIVLGPEAAATNFAAKNLPPSTAHPFGTDWMGRDMLLRTLAGLSTSVLVGMGAAAASSVIALALASWAALGGKRADAVVSWLVDLLMGIPHIVLLILISYALGKGFWGVTVGVALTHWPSLTRVLRAEILQCRQSDFVQTAFRLGERRLAVALRHMVPYVLPQFIVGLVLLFPHAVLHEAAITFLGFGLPPEMPAIGIILSESMGYLSAGMWWLAVFPGIALVAVVMMFDAVGSGLRRMLDPQTTQE</sequence>
<evidence type="ECO:0000256" key="8">
    <source>
        <dbReference type="SAM" id="MobiDB-lite"/>
    </source>
</evidence>
<feature type="domain" description="ABC transmembrane type-1" evidence="9">
    <location>
        <begin position="99"/>
        <end position="309"/>
    </location>
</feature>
<comment type="similarity">
    <text evidence="7">Belongs to the binding-protein-dependent transport system permease family.</text>
</comment>
<evidence type="ECO:0000256" key="4">
    <source>
        <dbReference type="ARBA" id="ARBA00022692"/>
    </source>
</evidence>
<feature type="transmembrane region" description="Helical" evidence="7">
    <location>
        <begin position="763"/>
        <end position="786"/>
    </location>
</feature>
<dbReference type="GO" id="GO:0055085">
    <property type="term" value="P:transmembrane transport"/>
    <property type="evidence" value="ECO:0007669"/>
    <property type="project" value="InterPro"/>
</dbReference>
<keyword evidence="5 7" id="KW-1133">Transmembrane helix</keyword>
<dbReference type="PROSITE" id="PS50928">
    <property type="entry name" value="ABC_TM1"/>
    <property type="match status" value="2"/>
</dbReference>
<feature type="transmembrane region" description="Helical" evidence="7">
    <location>
        <begin position="186"/>
        <end position="207"/>
    </location>
</feature>
<dbReference type="Pfam" id="PF00528">
    <property type="entry name" value="BPD_transp_1"/>
    <property type="match status" value="2"/>
</dbReference>
<feature type="transmembrane region" description="Helical" evidence="7">
    <location>
        <begin position="103"/>
        <end position="126"/>
    </location>
</feature>
<evidence type="ECO:0000313" key="11">
    <source>
        <dbReference type="Proteomes" id="UP000530850"/>
    </source>
</evidence>
<dbReference type="Gene3D" id="1.10.3720.10">
    <property type="entry name" value="MetI-like"/>
    <property type="match status" value="2"/>
</dbReference>
<feature type="transmembrane region" description="Helical" evidence="7">
    <location>
        <begin position="895"/>
        <end position="915"/>
    </location>
</feature>
<gene>
    <name evidence="10" type="ORF">FHR31_000075</name>
</gene>
<evidence type="ECO:0000256" key="2">
    <source>
        <dbReference type="ARBA" id="ARBA00022448"/>
    </source>
</evidence>
<feature type="transmembrane region" description="Helical" evidence="7">
    <location>
        <begin position="668"/>
        <end position="690"/>
    </location>
</feature>
<evidence type="ECO:0000313" key="10">
    <source>
        <dbReference type="EMBL" id="MBB3170295.1"/>
    </source>
</evidence>
<evidence type="ECO:0000259" key="9">
    <source>
        <dbReference type="PROSITE" id="PS50928"/>
    </source>
</evidence>
<feature type="transmembrane region" description="Helical" evidence="7">
    <location>
        <begin position="792"/>
        <end position="811"/>
    </location>
</feature>